<proteinExistence type="predicted"/>
<evidence type="ECO:0000313" key="3">
    <source>
        <dbReference type="Proteomes" id="UP000291084"/>
    </source>
</evidence>
<keyword evidence="3" id="KW-1185">Reference proteome</keyword>
<sequence length="90" mass="10879">MQETPHRTKRQRRGRWLWCSLENFLMVTFQRESQAGEILQFRHLFPIRQDSSTYLPLARLVSIPLAHVMVCGLSPFCFFWILPHFYFMTM</sequence>
<keyword evidence="1" id="KW-0812">Transmembrane</keyword>
<reference evidence="2 3" key="1">
    <citation type="journal article" date="2015" name="Sci. Rep.">
        <title>The power of single molecule real-time sequencing technology in the de novo assembly of a eukaryotic genome.</title>
        <authorList>
            <person name="Sakai H."/>
            <person name="Naito K."/>
            <person name="Ogiso-Tanaka E."/>
            <person name="Takahashi Y."/>
            <person name="Iseki K."/>
            <person name="Muto C."/>
            <person name="Satou K."/>
            <person name="Teruya K."/>
            <person name="Shiroma A."/>
            <person name="Shimoji M."/>
            <person name="Hirano T."/>
            <person name="Itoh T."/>
            <person name="Kaga A."/>
            <person name="Tomooka N."/>
        </authorList>
    </citation>
    <scope>NUCLEOTIDE SEQUENCE [LARGE SCALE GENOMIC DNA]</scope>
    <source>
        <strain evidence="3">cv. Shumari</strain>
    </source>
</reference>
<gene>
    <name evidence="2" type="primary">Vigan.02G048400</name>
    <name evidence="2" type="ORF">VIGAN_02048400</name>
</gene>
<dbReference type="AlphaFoldDB" id="A0A0S3RAV0"/>
<organism evidence="2 3">
    <name type="scientific">Vigna angularis var. angularis</name>
    <dbReference type="NCBI Taxonomy" id="157739"/>
    <lineage>
        <taxon>Eukaryota</taxon>
        <taxon>Viridiplantae</taxon>
        <taxon>Streptophyta</taxon>
        <taxon>Embryophyta</taxon>
        <taxon>Tracheophyta</taxon>
        <taxon>Spermatophyta</taxon>
        <taxon>Magnoliopsida</taxon>
        <taxon>eudicotyledons</taxon>
        <taxon>Gunneridae</taxon>
        <taxon>Pentapetalae</taxon>
        <taxon>rosids</taxon>
        <taxon>fabids</taxon>
        <taxon>Fabales</taxon>
        <taxon>Fabaceae</taxon>
        <taxon>Papilionoideae</taxon>
        <taxon>50 kb inversion clade</taxon>
        <taxon>NPAAA clade</taxon>
        <taxon>indigoferoid/millettioid clade</taxon>
        <taxon>Phaseoleae</taxon>
        <taxon>Vigna</taxon>
    </lineage>
</organism>
<dbReference type="EMBL" id="AP015035">
    <property type="protein sequence ID" value="BAT77880.1"/>
    <property type="molecule type" value="Genomic_DNA"/>
</dbReference>
<evidence type="ECO:0000313" key="2">
    <source>
        <dbReference type="EMBL" id="BAT77880.1"/>
    </source>
</evidence>
<accession>A0A0S3RAV0</accession>
<feature type="transmembrane region" description="Helical" evidence="1">
    <location>
        <begin position="57"/>
        <end position="82"/>
    </location>
</feature>
<evidence type="ECO:0000256" key="1">
    <source>
        <dbReference type="SAM" id="Phobius"/>
    </source>
</evidence>
<dbReference type="Proteomes" id="UP000291084">
    <property type="component" value="Chromosome 2"/>
</dbReference>
<keyword evidence="1" id="KW-1133">Transmembrane helix</keyword>
<name>A0A0S3RAV0_PHAAN</name>
<protein>
    <submittedName>
        <fullName evidence="2">Uncharacterized protein</fullName>
    </submittedName>
</protein>
<keyword evidence="1" id="KW-0472">Membrane</keyword>